<proteinExistence type="inferred from homology"/>
<protein>
    <submittedName>
        <fullName evidence="2">Uncharacterized protein</fullName>
    </submittedName>
</protein>
<dbReference type="InterPro" id="IPR051501">
    <property type="entry name" value="eIF2B_alpha/beta/delta"/>
</dbReference>
<dbReference type="PANTHER" id="PTHR45860">
    <property type="entry name" value="TRANSLATION INITIATION FACTOR EIF-2B SUBUNIT ALPHA"/>
    <property type="match status" value="1"/>
</dbReference>
<evidence type="ECO:0000313" key="2">
    <source>
        <dbReference type="EMBL" id="KAH0742159.1"/>
    </source>
</evidence>
<sequence length="114" mass="13305">MVVHSTHQHQPQDNKLVQNGNNMEKYIRGCYVRLFLHFVVIYNMDVVYMIHLWAIGVIDNAGAVTWKRTYQIAGVAKRMNTSVSVATESYKLTCLMSLDRPKLKLDKMFKRQQE</sequence>
<gene>
    <name evidence="2" type="ORF">KY290_035202</name>
</gene>
<evidence type="ECO:0000256" key="1">
    <source>
        <dbReference type="ARBA" id="ARBA00007251"/>
    </source>
</evidence>
<comment type="caution">
    <text evidence="2">The sequence shown here is derived from an EMBL/GenBank/DDBJ whole genome shotgun (WGS) entry which is preliminary data.</text>
</comment>
<dbReference type="Proteomes" id="UP000826656">
    <property type="component" value="Unassembled WGS sequence"/>
</dbReference>
<reference evidence="2 3" key="1">
    <citation type="journal article" date="2021" name="bioRxiv">
        <title>Chromosome-scale and haplotype-resolved genome assembly of a tetraploid potato cultivar.</title>
        <authorList>
            <person name="Sun H."/>
            <person name="Jiao W.-B."/>
            <person name="Krause K."/>
            <person name="Campoy J.A."/>
            <person name="Goel M."/>
            <person name="Folz-Donahue K."/>
            <person name="Kukat C."/>
            <person name="Huettel B."/>
            <person name="Schneeberger K."/>
        </authorList>
    </citation>
    <scope>NUCLEOTIDE SEQUENCE [LARGE SCALE GENOMIC DNA]</scope>
    <source>
        <strain evidence="2">SolTubOtavaFocal</strain>
        <tissue evidence="2">Leaves</tissue>
    </source>
</reference>
<dbReference type="PANTHER" id="PTHR45860:SF1">
    <property type="entry name" value="TRANSLATION INITIATION FACTOR EIF-2B SUBUNIT ALPHA"/>
    <property type="match status" value="1"/>
</dbReference>
<comment type="similarity">
    <text evidence="1">Belongs to the eIF-2B alpha/beta/delta subunits family.</text>
</comment>
<organism evidence="2 3">
    <name type="scientific">Solanum tuberosum</name>
    <name type="common">Potato</name>
    <dbReference type="NCBI Taxonomy" id="4113"/>
    <lineage>
        <taxon>Eukaryota</taxon>
        <taxon>Viridiplantae</taxon>
        <taxon>Streptophyta</taxon>
        <taxon>Embryophyta</taxon>
        <taxon>Tracheophyta</taxon>
        <taxon>Spermatophyta</taxon>
        <taxon>Magnoliopsida</taxon>
        <taxon>eudicotyledons</taxon>
        <taxon>Gunneridae</taxon>
        <taxon>Pentapetalae</taxon>
        <taxon>asterids</taxon>
        <taxon>lamiids</taxon>
        <taxon>Solanales</taxon>
        <taxon>Solanaceae</taxon>
        <taxon>Solanoideae</taxon>
        <taxon>Solaneae</taxon>
        <taxon>Solanum</taxon>
    </lineage>
</organism>
<dbReference type="InterPro" id="IPR037171">
    <property type="entry name" value="NagB/RpiA_transferase-like"/>
</dbReference>
<accession>A0ABQ7U7D2</accession>
<evidence type="ECO:0000313" key="3">
    <source>
        <dbReference type="Proteomes" id="UP000826656"/>
    </source>
</evidence>
<dbReference type="SUPFAM" id="SSF100950">
    <property type="entry name" value="NagB/RpiA/CoA transferase-like"/>
    <property type="match status" value="1"/>
</dbReference>
<keyword evidence="3" id="KW-1185">Reference proteome</keyword>
<dbReference type="EMBL" id="JAIVGD010000026">
    <property type="protein sequence ID" value="KAH0742159.1"/>
    <property type="molecule type" value="Genomic_DNA"/>
</dbReference>
<name>A0ABQ7U7D2_SOLTU</name>